<comment type="caution">
    <text evidence="2">The sequence shown here is derived from an EMBL/GenBank/DDBJ whole genome shotgun (WGS) entry which is preliminary data.</text>
</comment>
<reference evidence="2 3" key="1">
    <citation type="submission" date="2019-01" db="EMBL/GenBank/DDBJ databases">
        <title>Sequencing of cultivated peanut Arachis hypogaea provides insights into genome evolution and oil improvement.</title>
        <authorList>
            <person name="Chen X."/>
        </authorList>
    </citation>
    <scope>NUCLEOTIDE SEQUENCE [LARGE SCALE GENOMIC DNA]</scope>
    <source>
        <strain evidence="3">cv. Fuhuasheng</strain>
        <tissue evidence="2">Leaves</tissue>
    </source>
</reference>
<protein>
    <submittedName>
        <fullName evidence="2">Uncharacterized protein</fullName>
    </submittedName>
</protein>
<name>A0A445AN22_ARAHY</name>
<dbReference type="Proteomes" id="UP000289738">
    <property type="component" value="Chromosome B01"/>
</dbReference>
<proteinExistence type="predicted"/>
<feature type="region of interest" description="Disordered" evidence="1">
    <location>
        <begin position="22"/>
        <end position="42"/>
    </location>
</feature>
<keyword evidence="3" id="KW-1185">Reference proteome</keyword>
<organism evidence="2 3">
    <name type="scientific">Arachis hypogaea</name>
    <name type="common">Peanut</name>
    <dbReference type="NCBI Taxonomy" id="3818"/>
    <lineage>
        <taxon>Eukaryota</taxon>
        <taxon>Viridiplantae</taxon>
        <taxon>Streptophyta</taxon>
        <taxon>Embryophyta</taxon>
        <taxon>Tracheophyta</taxon>
        <taxon>Spermatophyta</taxon>
        <taxon>Magnoliopsida</taxon>
        <taxon>eudicotyledons</taxon>
        <taxon>Gunneridae</taxon>
        <taxon>Pentapetalae</taxon>
        <taxon>rosids</taxon>
        <taxon>fabids</taxon>
        <taxon>Fabales</taxon>
        <taxon>Fabaceae</taxon>
        <taxon>Papilionoideae</taxon>
        <taxon>50 kb inversion clade</taxon>
        <taxon>dalbergioids sensu lato</taxon>
        <taxon>Dalbergieae</taxon>
        <taxon>Pterocarpus clade</taxon>
        <taxon>Arachis</taxon>
    </lineage>
</organism>
<sequence length="173" mass="19035">MNPSANGEAYCDAHEEGYSRPGAVMRGAGGGSGVEAEEGSHGPVQCNGKGVIKVARKMRGDLGDEPEVEGLVHLYLRILRTNLNSIHHPRTALRSFWLRPKFLRSREKARLPSTHLLRQQRRCSLHHVFDETSTHGFYELLAKDIIHAVLNGFNGIGCASGFSKPPQNQISTP</sequence>
<dbReference type="EMBL" id="SDMP01000011">
    <property type="protein sequence ID" value="RYR27823.1"/>
    <property type="molecule type" value="Genomic_DNA"/>
</dbReference>
<evidence type="ECO:0000313" key="3">
    <source>
        <dbReference type="Proteomes" id="UP000289738"/>
    </source>
</evidence>
<evidence type="ECO:0000256" key="1">
    <source>
        <dbReference type="SAM" id="MobiDB-lite"/>
    </source>
</evidence>
<accession>A0A445AN22</accession>
<dbReference type="AlphaFoldDB" id="A0A445AN22"/>
<evidence type="ECO:0000313" key="2">
    <source>
        <dbReference type="EMBL" id="RYR27823.1"/>
    </source>
</evidence>
<gene>
    <name evidence="2" type="ORF">Ahy_B01g051882</name>
</gene>